<evidence type="ECO:0000256" key="2">
    <source>
        <dbReference type="SAM" id="SignalP"/>
    </source>
</evidence>
<feature type="compositionally biased region" description="Gly residues" evidence="1">
    <location>
        <begin position="237"/>
        <end position="255"/>
    </location>
</feature>
<dbReference type="GeneID" id="10505742"/>
<dbReference type="OrthoDB" id="23482at2759"/>
<dbReference type="VEuPathDB" id="AmoebaDB:DICPUDRAFT_82637"/>
<feature type="signal peptide" evidence="2">
    <location>
        <begin position="1"/>
        <end position="19"/>
    </location>
</feature>
<name>F0ZX43_DICPU</name>
<dbReference type="InterPro" id="IPR021837">
    <property type="entry name" value="CfaA/B/C"/>
</dbReference>
<evidence type="ECO:0000256" key="1">
    <source>
        <dbReference type="SAM" id="MobiDB-lite"/>
    </source>
</evidence>
<feature type="chain" id="PRO_5003263921" description="Transmembrane protein" evidence="2">
    <location>
        <begin position="20"/>
        <end position="280"/>
    </location>
</feature>
<dbReference type="PANTHER" id="PTHR33576">
    <property type="entry name" value="CARBOHYDRATE BINDING DOMAIN-CONTAINING PROTEIN-RELATED"/>
    <property type="match status" value="1"/>
</dbReference>
<dbReference type="EMBL" id="GL871251">
    <property type="protein sequence ID" value="EGC31489.1"/>
    <property type="molecule type" value="Genomic_DNA"/>
</dbReference>
<dbReference type="KEGG" id="dpp:DICPUDRAFT_82637"/>
<accession>F0ZX43</accession>
<gene>
    <name evidence="3" type="ORF">DICPUDRAFT_82637</name>
</gene>
<dbReference type="InParanoid" id="F0ZX43"/>
<dbReference type="Proteomes" id="UP000001064">
    <property type="component" value="Unassembled WGS sequence"/>
</dbReference>
<feature type="compositionally biased region" description="Polar residues" evidence="1">
    <location>
        <begin position="257"/>
        <end position="268"/>
    </location>
</feature>
<keyword evidence="2" id="KW-0732">Signal</keyword>
<dbReference type="AlphaFoldDB" id="F0ZX43"/>
<evidence type="ECO:0008006" key="5">
    <source>
        <dbReference type="Google" id="ProtNLM"/>
    </source>
</evidence>
<organism evidence="3 4">
    <name type="scientific">Dictyostelium purpureum</name>
    <name type="common">Slime mold</name>
    <dbReference type="NCBI Taxonomy" id="5786"/>
    <lineage>
        <taxon>Eukaryota</taxon>
        <taxon>Amoebozoa</taxon>
        <taxon>Evosea</taxon>
        <taxon>Eumycetozoa</taxon>
        <taxon>Dictyostelia</taxon>
        <taxon>Dictyosteliales</taxon>
        <taxon>Dictyosteliaceae</taxon>
        <taxon>Dictyostelium</taxon>
    </lineage>
</organism>
<protein>
    <recommendedName>
        <fullName evidence="5">Transmembrane protein</fullName>
    </recommendedName>
</protein>
<evidence type="ECO:0000313" key="4">
    <source>
        <dbReference type="Proteomes" id="UP000001064"/>
    </source>
</evidence>
<feature type="region of interest" description="Disordered" evidence="1">
    <location>
        <begin position="237"/>
        <end position="268"/>
    </location>
</feature>
<sequence length="280" mass="30594">MKTNYFILFLSYFISITTALQFVNLEVYNDPQCTSKETAVYGVGYSAVIDTCTTLDYQNNFIFTIDKESQSVVWKKYLFYDMEKCDSSVGSPKSFKINSCVPQNQITLNQAMSADDKDYYFKVTVSSSPVVQPNSASISFMRDSCEPENILLSEYVINGTNTDSLNGLTLFYYCINQAPYYVTCLKNECHDPVPLLQICVQTVPFYNSSSSNILSSSGGTGIYSGSNSGSFSGNHASGGGSSGASGFSSGGGSSSGKGNNLDQELNSSSNQKYYFQHYCS</sequence>
<evidence type="ECO:0000313" key="3">
    <source>
        <dbReference type="EMBL" id="EGC31489.1"/>
    </source>
</evidence>
<proteinExistence type="predicted"/>
<dbReference type="RefSeq" id="XP_003291994.1">
    <property type="nucleotide sequence ID" value="XM_003291946.1"/>
</dbReference>
<keyword evidence="4" id="KW-1185">Reference proteome</keyword>
<dbReference type="PANTHER" id="PTHR33576:SF7">
    <property type="entry name" value="CARBOHYDRATE BINDING DOMAIN-CONTAINING PROTEIN"/>
    <property type="match status" value="1"/>
</dbReference>
<dbReference type="Pfam" id="PF11912">
    <property type="entry name" value="CfaA_B_C"/>
    <property type="match status" value="1"/>
</dbReference>
<reference evidence="4" key="1">
    <citation type="journal article" date="2011" name="Genome Biol.">
        <title>Comparative genomics of the social amoebae Dictyostelium discoideum and Dictyostelium purpureum.</title>
        <authorList>
            <consortium name="US DOE Joint Genome Institute (JGI-PGF)"/>
            <person name="Sucgang R."/>
            <person name="Kuo A."/>
            <person name="Tian X."/>
            <person name="Salerno W."/>
            <person name="Parikh A."/>
            <person name="Feasley C.L."/>
            <person name="Dalin E."/>
            <person name="Tu H."/>
            <person name="Huang E."/>
            <person name="Barry K."/>
            <person name="Lindquist E."/>
            <person name="Shapiro H."/>
            <person name="Bruce D."/>
            <person name="Schmutz J."/>
            <person name="Salamov A."/>
            <person name="Fey P."/>
            <person name="Gaudet P."/>
            <person name="Anjard C."/>
            <person name="Babu M.M."/>
            <person name="Basu S."/>
            <person name="Bushmanova Y."/>
            <person name="van der Wel H."/>
            <person name="Katoh-Kurasawa M."/>
            <person name="Dinh C."/>
            <person name="Coutinho P.M."/>
            <person name="Saito T."/>
            <person name="Elias M."/>
            <person name="Schaap P."/>
            <person name="Kay R.R."/>
            <person name="Henrissat B."/>
            <person name="Eichinger L."/>
            <person name="Rivero F."/>
            <person name="Putnam N.H."/>
            <person name="West C.M."/>
            <person name="Loomis W.F."/>
            <person name="Chisholm R.L."/>
            <person name="Shaulsky G."/>
            <person name="Strassmann J.E."/>
            <person name="Queller D.C."/>
            <person name="Kuspa A."/>
            <person name="Grigoriev I.V."/>
        </authorList>
    </citation>
    <scope>NUCLEOTIDE SEQUENCE [LARGE SCALE GENOMIC DNA]</scope>
    <source>
        <strain evidence="4">QSDP1</strain>
    </source>
</reference>